<feature type="region of interest" description="Disordered" evidence="1">
    <location>
        <begin position="29"/>
        <end position="143"/>
    </location>
</feature>
<evidence type="ECO:0000256" key="1">
    <source>
        <dbReference type="SAM" id="MobiDB-lite"/>
    </source>
</evidence>
<dbReference type="Pfam" id="PF05890">
    <property type="entry name" value="Ebp2"/>
    <property type="match status" value="1"/>
</dbReference>
<dbReference type="CDD" id="cd00657">
    <property type="entry name" value="Ferritin_like"/>
    <property type="match status" value="1"/>
</dbReference>
<dbReference type="Pfam" id="PF04305">
    <property type="entry name" value="DUF455"/>
    <property type="match status" value="2"/>
</dbReference>
<feature type="compositionally biased region" description="Basic residues" evidence="1">
    <location>
        <begin position="110"/>
        <end position="122"/>
    </location>
</feature>
<feature type="compositionally biased region" description="Basic and acidic residues" evidence="1">
    <location>
        <begin position="74"/>
        <end position="98"/>
    </location>
</feature>
<dbReference type="PANTHER" id="PTHR42782:SF4">
    <property type="entry name" value="DUF455 DOMAIN-CONTAINING PROTEIN"/>
    <property type="match status" value="1"/>
</dbReference>
<dbReference type="InterPro" id="IPR009078">
    <property type="entry name" value="Ferritin-like_SF"/>
</dbReference>
<dbReference type="SUPFAM" id="SSF47240">
    <property type="entry name" value="Ferritin-like"/>
    <property type="match status" value="1"/>
</dbReference>
<proteinExistence type="predicted"/>
<dbReference type="Proteomes" id="UP000516437">
    <property type="component" value="Chromosome 5"/>
</dbReference>
<name>A0A6A1VKR1_9ROSI</name>
<dbReference type="PANTHER" id="PTHR42782">
    <property type="entry name" value="SI:CH73-314G15.3"/>
    <property type="match status" value="1"/>
</dbReference>
<dbReference type="OrthoDB" id="426882at2759"/>
<protein>
    <recommendedName>
        <fullName evidence="4">DUF455 domain-containing protein</fullName>
    </recommendedName>
</protein>
<keyword evidence="3" id="KW-1185">Reference proteome</keyword>
<feature type="compositionally biased region" description="Basic and acidic residues" evidence="1">
    <location>
        <begin position="29"/>
        <end position="39"/>
    </location>
</feature>
<dbReference type="InterPro" id="IPR008610">
    <property type="entry name" value="Ebp2"/>
</dbReference>
<dbReference type="EMBL" id="RXIC02000023">
    <property type="protein sequence ID" value="KAB1212408.1"/>
    <property type="molecule type" value="Genomic_DNA"/>
</dbReference>
<accession>A0A6A1VKR1</accession>
<feature type="region of interest" description="Disordered" evidence="1">
    <location>
        <begin position="272"/>
        <end position="293"/>
    </location>
</feature>
<feature type="region of interest" description="Disordered" evidence="1">
    <location>
        <begin position="517"/>
        <end position="537"/>
    </location>
</feature>
<evidence type="ECO:0008006" key="4">
    <source>
        <dbReference type="Google" id="ProtNLM"/>
    </source>
</evidence>
<dbReference type="InterPro" id="IPR007402">
    <property type="entry name" value="DUF455"/>
</dbReference>
<feature type="compositionally biased region" description="Basic and acidic residues" evidence="1">
    <location>
        <begin position="45"/>
        <end position="61"/>
    </location>
</feature>
<organism evidence="2 3">
    <name type="scientific">Morella rubra</name>
    <name type="common">Chinese bayberry</name>
    <dbReference type="NCBI Taxonomy" id="262757"/>
    <lineage>
        <taxon>Eukaryota</taxon>
        <taxon>Viridiplantae</taxon>
        <taxon>Streptophyta</taxon>
        <taxon>Embryophyta</taxon>
        <taxon>Tracheophyta</taxon>
        <taxon>Spermatophyta</taxon>
        <taxon>Magnoliopsida</taxon>
        <taxon>eudicotyledons</taxon>
        <taxon>Gunneridae</taxon>
        <taxon>Pentapetalae</taxon>
        <taxon>rosids</taxon>
        <taxon>fabids</taxon>
        <taxon>Fagales</taxon>
        <taxon>Myricaceae</taxon>
        <taxon>Morella</taxon>
    </lineage>
</organism>
<reference evidence="2 3" key="1">
    <citation type="journal article" date="2019" name="Plant Biotechnol. J.">
        <title>The red bayberry genome and genetic basis of sex determination.</title>
        <authorList>
            <person name="Jia H.M."/>
            <person name="Jia H.J."/>
            <person name="Cai Q.L."/>
            <person name="Wang Y."/>
            <person name="Zhao H.B."/>
            <person name="Yang W.F."/>
            <person name="Wang G.Y."/>
            <person name="Li Y.H."/>
            <person name="Zhan D.L."/>
            <person name="Shen Y.T."/>
            <person name="Niu Q.F."/>
            <person name="Chang L."/>
            <person name="Qiu J."/>
            <person name="Zhao L."/>
            <person name="Xie H.B."/>
            <person name="Fu W.Y."/>
            <person name="Jin J."/>
            <person name="Li X.W."/>
            <person name="Jiao Y."/>
            <person name="Zhou C.C."/>
            <person name="Tu T."/>
            <person name="Chai C.Y."/>
            <person name="Gao J.L."/>
            <person name="Fan L.J."/>
            <person name="van de Weg E."/>
            <person name="Wang J.Y."/>
            <person name="Gao Z.S."/>
        </authorList>
    </citation>
    <scope>NUCLEOTIDE SEQUENCE [LARGE SCALE GENOMIC DNA]</scope>
    <source>
        <tissue evidence="2">Leaves</tissue>
    </source>
</reference>
<evidence type="ECO:0000313" key="2">
    <source>
        <dbReference type="EMBL" id="KAB1212408.1"/>
    </source>
</evidence>
<comment type="caution">
    <text evidence="2">The sequence shown here is derived from an EMBL/GenBank/DDBJ whole genome shotgun (WGS) entry which is preliminary data.</text>
</comment>
<evidence type="ECO:0000313" key="3">
    <source>
        <dbReference type="Proteomes" id="UP000516437"/>
    </source>
</evidence>
<sequence length="564" mass="63007">MVKTDSHTVKVKGRLLAEKKKIEEAEERRKAREAKRLSKEIQAQKLKERTKQKKDEIESVKKWRKQRQQSGFAEGERDAEMDLNFEDGKVFERSDKKRPGVAQGDSSGGKAKRGPINRKKQQKREQRSSKFGSGGSVSKLKSMLSPKLPLSSLSSHVPPFTFKPQSCASSLSSSPSYSSLPLQYPPWEGLQAWRESPLNEDRIWGPNGPAPLVRQPPTSAVDSCDAPIGSATSLAELGALVLSTSDPLTKSRLSHLAYSRWCRENLPLGVVSDPPSRPVRPPKPELVSPKEIPAPKDSGLPLNAYMLHNLAHVELNAIDLAWDTVVRFSPFSDTLGEGFFRDFAHVADDESRHFAWCSQRLSELGFKYGDMPAHNLLWRECEKSSDNVTARLAVIPLVQVAPKESMTSTLVRFPKGNFLPRMLSFMMVEEARGLDAGPRLVKRLIGFGDLKTSSIVARIAEEEVAHVAVGVYWFVSICQKMGCTPGSTFQEVLDEYNVELKGPFNYSARDEAGLPRDWYDGSSRKEHDNDEKQEKNEKLSMVYERLASIISMESQNSSLNRPPG</sequence>
<dbReference type="AlphaFoldDB" id="A0A6A1VKR1"/>
<gene>
    <name evidence="2" type="ORF">CJ030_MR5G023950</name>
</gene>